<reference evidence="7 8" key="1">
    <citation type="submission" date="2016-10" db="EMBL/GenBank/DDBJ databases">
        <authorList>
            <person name="de Groot N.N."/>
        </authorList>
    </citation>
    <scope>NUCLEOTIDE SEQUENCE [LARGE SCALE GENOMIC DNA]</scope>
    <source>
        <strain evidence="7 8">DSM 2698</strain>
    </source>
</reference>
<gene>
    <name evidence="4" type="primary">rplU</name>
    <name evidence="7" type="ORF">SAMN03080610_01210</name>
</gene>
<keyword evidence="4 5" id="KW-0694">RNA-binding</keyword>
<feature type="region of interest" description="Disordered" evidence="6">
    <location>
        <begin position="106"/>
        <end position="174"/>
    </location>
</feature>
<comment type="similarity">
    <text evidence="1 4 5">Belongs to the bacterial ribosomal protein bL21 family.</text>
</comment>
<evidence type="ECO:0000256" key="3">
    <source>
        <dbReference type="ARBA" id="ARBA00023274"/>
    </source>
</evidence>
<dbReference type="PANTHER" id="PTHR21349">
    <property type="entry name" value="50S RIBOSOMAL PROTEIN L21"/>
    <property type="match status" value="1"/>
</dbReference>
<evidence type="ECO:0000256" key="5">
    <source>
        <dbReference type="RuleBase" id="RU000562"/>
    </source>
</evidence>
<comment type="subunit">
    <text evidence="4">Part of the 50S ribosomal subunit. Contacts protein L20.</text>
</comment>
<dbReference type="EMBL" id="FMVW01000002">
    <property type="protein sequence ID" value="SCZ30109.1"/>
    <property type="molecule type" value="Genomic_DNA"/>
</dbReference>
<evidence type="ECO:0000256" key="4">
    <source>
        <dbReference type="HAMAP-Rule" id="MF_01363"/>
    </source>
</evidence>
<dbReference type="Pfam" id="PF00829">
    <property type="entry name" value="Ribosomal_L21p"/>
    <property type="match status" value="1"/>
</dbReference>
<dbReference type="RefSeq" id="WP_092810589.1">
    <property type="nucleotide sequence ID" value="NZ_FMVW01000002.1"/>
</dbReference>
<evidence type="ECO:0000313" key="7">
    <source>
        <dbReference type="EMBL" id="SCZ30109.1"/>
    </source>
</evidence>
<comment type="function">
    <text evidence="4 5">This protein binds to 23S rRNA in the presence of protein L20.</text>
</comment>
<dbReference type="GO" id="GO:1990904">
    <property type="term" value="C:ribonucleoprotein complex"/>
    <property type="evidence" value="ECO:0007669"/>
    <property type="project" value="UniProtKB-KW"/>
</dbReference>
<dbReference type="Gene3D" id="1.10.150.20">
    <property type="entry name" value="5' to 3' exonuclease, C-terminal subdomain"/>
    <property type="match status" value="1"/>
</dbReference>
<evidence type="ECO:0000256" key="2">
    <source>
        <dbReference type="ARBA" id="ARBA00022980"/>
    </source>
</evidence>
<dbReference type="STRING" id="1120955.SAMN03080610_01210"/>
<proteinExistence type="inferred from homology"/>
<dbReference type="AlphaFoldDB" id="A0A1G5MZZ4"/>
<dbReference type="GO" id="GO:0006412">
    <property type="term" value="P:translation"/>
    <property type="evidence" value="ECO:0007669"/>
    <property type="project" value="UniProtKB-UniRule"/>
</dbReference>
<evidence type="ECO:0000256" key="6">
    <source>
        <dbReference type="SAM" id="MobiDB-lite"/>
    </source>
</evidence>
<dbReference type="GO" id="GO:0003735">
    <property type="term" value="F:structural constituent of ribosome"/>
    <property type="evidence" value="ECO:0007669"/>
    <property type="project" value="InterPro"/>
</dbReference>
<keyword evidence="3 4" id="KW-0687">Ribonucleoprotein</keyword>
<sequence>MFAVIKTGGKQYRVAADTLLEVEKLAGDAGDTVTFEEVLMVGGEGDPKIGSPFVGGAAVTAEIVEHTRGRKVIIFKKRRRQNSRRKNGHRQDYTLIRVTDILTDGKKPSKAKKAAPKDEAKAAETKADTPAETKAEAKAAEKAEAKKPAKDAETDGAVFEAPAGEPDDLKKLSGVGPAMEKKLNAAGVTRYDQIAGFSKDDLQKLDEALKLKGKAENEDWVAQAKTLADESKEK</sequence>
<keyword evidence="8" id="KW-1185">Reference proteome</keyword>
<keyword evidence="2 4" id="KW-0689">Ribosomal protein</keyword>
<dbReference type="OrthoDB" id="9813334at2"/>
<evidence type="ECO:0000256" key="1">
    <source>
        <dbReference type="ARBA" id="ARBA00008563"/>
    </source>
</evidence>
<dbReference type="InterPro" id="IPR028909">
    <property type="entry name" value="bL21-like"/>
</dbReference>
<dbReference type="NCBIfam" id="NF008916">
    <property type="entry name" value="PRK12278.1-4"/>
    <property type="match status" value="1"/>
</dbReference>
<dbReference type="NCBIfam" id="TIGR00061">
    <property type="entry name" value="L21"/>
    <property type="match status" value="1"/>
</dbReference>
<dbReference type="Proteomes" id="UP000199347">
    <property type="component" value="Unassembled WGS sequence"/>
</dbReference>
<dbReference type="InterPro" id="IPR036164">
    <property type="entry name" value="bL21-like_sf"/>
</dbReference>
<dbReference type="GO" id="GO:0019843">
    <property type="term" value="F:rRNA binding"/>
    <property type="evidence" value="ECO:0007669"/>
    <property type="project" value="UniProtKB-UniRule"/>
</dbReference>
<dbReference type="PANTHER" id="PTHR21349:SF0">
    <property type="entry name" value="LARGE RIBOSOMAL SUBUNIT PROTEIN BL21M"/>
    <property type="match status" value="1"/>
</dbReference>
<dbReference type="GO" id="GO:0005737">
    <property type="term" value="C:cytoplasm"/>
    <property type="evidence" value="ECO:0007669"/>
    <property type="project" value="UniProtKB-ARBA"/>
</dbReference>
<organism evidence="7 8">
    <name type="scientific">Afifella marina DSM 2698</name>
    <dbReference type="NCBI Taxonomy" id="1120955"/>
    <lineage>
        <taxon>Bacteria</taxon>
        <taxon>Pseudomonadati</taxon>
        <taxon>Pseudomonadota</taxon>
        <taxon>Alphaproteobacteria</taxon>
        <taxon>Hyphomicrobiales</taxon>
        <taxon>Afifellaceae</taxon>
        <taxon>Afifella</taxon>
    </lineage>
</organism>
<evidence type="ECO:0000313" key="8">
    <source>
        <dbReference type="Proteomes" id="UP000199347"/>
    </source>
</evidence>
<feature type="compositionally biased region" description="Basic and acidic residues" evidence="6">
    <location>
        <begin position="115"/>
        <end position="153"/>
    </location>
</feature>
<dbReference type="GO" id="GO:0005840">
    <property type="term" value="C:ribosome"/>
    <property type="evidence" value="ECO:0007669"/>
    <property type="project" value="UniProtKB-KW"/>
</dbReference>
<keyword evidence="4 5" id="KW-0699">rRNA-binding</keyword>
<dbReference type="InterPro" id="IPR001787">
    <property type="entry name" value="Ribosomal_bL21"/>
</dbReference>
<accession>A0A1G5MZZ4</accession>
<protein>
    <recommendedName>
        <fullName evidence="4">Large ribosomal subunit protein bL21</fullName>
    </recommendedName>
</protein>
<name>A0A1G5MZZ4_AFIMA</name>
<dbReference type="SUPFAM" id="SSF141091">
    <property type="entry name" value="L21p-like"/>
    <property type="match status" value="1"/>
</dbReference>
<dbReference type="HAMAP" id="MF_01363">
    <property type="entry name" value="Ribosomal_bL21"/>
    <property type="match status" value="1"/>
</dbReference>